<dbReference type="Proteomes" id="UP001219525">
    <property type="component" value="Unassembled WGS sequence"/>
</dbReference>
<name>A0AAD6Y439_9AGAR</name>
<keyword evidence="5" id="KW-1185">Reference proteome</keyword>
<dbReference type="InterPro" id="IPR027417">
    <property type="entry name" value="P-loop_NTPase"/>
</dbReference>
<dbReference type="Pfam" id="PF24883">
    <property type="entry name" value="NPHP3_N"/>
    <property type="match status" value="1"/>
</dbReference>
<dbReference type="EMBL" id="JARJCW010000073">
    <property type="protein sequence ID" value="KAJ7198310.1"/>
    <property type="molecule type" value="Genomic_DNA"/>
</dbReference>
<dbReference type="Gene3D" id="3.40.50.300">
    <property type="entry name" value="P-loop containing nucleotide triphosphate hydrolases"/>
    <property type="match status" value="1"/>
</dbReference>
<evidence type="ECO:0000256" key="1">
    <source>
        <dbReference type="ARBA" id="ARBA00022737"/>
    </source>
</evidence>
<evidence type="ECO:0000313" key="5">
    <source>
        <dbReference type="Proteomes" id="UP001219525"/>
    </source>
</evidence>
<dbReference type="InterPro" id="IPR056884">
    <property type="entry name" value="NPHP3-like_N"/>
</dbReference>
<dbReference type="PANTHER" id="PTHR10039">
    <property type="entry name" value="AMELOGENIN"/>
    <property type="match status" value="1"/>
</dbReference>
<dbReference type="AlphaFoldDB" id="A0AAD6Y439"/>
<reference evidence="4" key="1">
    <citation type="submission" date="2023-03" db="EMBL/GenBank/DDBJ databases">
        <title>Massive genome expansion in bonnet fungi (Mycena s.s.) driven by repeated elements and novel gene families across ecological guilds.</title>
        <authorList>
            <consortium name="Lawrence Berkeley National Laboratory"/>
            <person name="Harder C.B."/>
            <person name="Miyauchi S."/>
            <person name="Viragh M."/>
            <person name="Kuo A."/>
            <person name="Thoen E."/>
            <person name="Andreopoulos B."/>
            <person name="Lu D."/>
            <person name="Skrede I."/>
            <person name="Drula E."/>
            <person name="Henrissat B."/>
            <person name="Morin E."/>
            <person name="Kohler A."/>
            <person name="Barry K."/>
            <person name="LaButti K."/>
            <person name="Morin E."/>
            <person name="Salamov A."/>
            <person name="Lipzen A."/>
            <person name="Mereny Z."/>
            <person name="Hegedus B."/>
            <person name="Baldrian P."/>
            <person name="Stursova M."/>
            <person name="Weitz H."/>
            <person name="Taylor A."/>
            <person name="Grigoriev I.V."/>
            <person name="Nagy L.G."/>
            <person name="Martin F."/>
            <person name="Kauserud H."/>
        </authorList>
    </citation>
    <scope>NUCLEOTIDE SEQUENCE</scope>
    <source>
        <strain evidence="4">9144</strain>
    </source>
</reference>
<dbReference type="PANTHER" id="PTHR10039:SF14">
    <property type="entry name" value="NACHT DOMAIN-CONTAINING PROTEIN"/>
    <property type="match status" value="1"/>
</dbReference>
<organism evidence="4 5">
    <name type="scientific">Mycena pura</name>
    <dbReference type="NCBI Taxonomy" id="153505"/>
    <lineage>
        <taxon>Eukaryota</taxon>
        <taxon>Fungi</taxon>
        <taxon>Dikarya</taxon>
        <taxon>Basidiomycota</taxon>
        <taxon>Agaricomycotina</taxon>
        <taxon>Agaricomycetes</taxon>
        <taxon>Agaricomycetidae</taxon>
        <taxon>Agaricales</taxon>
        <taxon>Marasmiineae</taxon>
        <taxon>Mycenaceae</taxon>
        <taxon>Mycena</taxon>
    </lineage>
</organism>
<sequence length="923" mass="103130">MSFSLNGSVSGGTFNNVKGNMTQIFNSVQVPSNTEFEVESDQNDGVRPYSSLLAMSGHLVGATQVSRRASRQNRGPYRDHRSLNMPLEHGGNSHGGDDVPPYLSQQTNANGVWLDIPYHSHQLADSALEHGHGGSSSVAIPYDDHWINTFLETESVVPNYSSQPTHRMVHNFAGHHVQPPGGLQSSNTFSIQGNMTQLHLTSHGNSGLDVLYRSIAMSAGHDSAEHFPEPACHPGTRASILKDLHSWSLETNTQSTLLWLYGSAGMGKSAIAQTFAGECTAAGRLGASFFFKRGDSERGTWNRLFTTLAYQLAHSVPGLSFPVQYAIEMDGLIVAKAIELQFQKLIVEPFKQTPGRPITPVLIVDGLDECEDYRMQQKILQLIINAVQFHDLPLRVLISSRPEPHIREVIGAPAAPIICRHFKLSADQSAYEDIRRYLRDKLSIVHSDRLTQGIDLGPNWPAPHVLDDLVSKSSGTFIYAITVIDFISDQYAHPGTQLASVLSLDPKSTAPLDDLYTQVLSVVPQEDQTLRILHAVWQEACLDPENIDILLSIPKGTSRFILRGLHSLLEIPLMTTPGGFTQPIHFRHASFHDFLGDPHRSTGWCMSLPWLKKDFFHSVAHLLSTPLPPLATSLQDIYINAVFWLAQELSAAIPDDYLFGILRDPVLQNNLFLATGHIWPKKGSMYPLDIEQLFEDLDFSSTLLIYNMPFSTNQGSPTCQFDPLYREVLATSPDLLLVLSVKTLFRDSYNSSVHGIERLFGLTHRLVYRPLLALRQKLIVPFPEGDSLLDFLLDPERAGALYLDRQVLSLDLLYRCIHGVKHFLNGKDIFVHWNVLTLITYCPLDPQLLRELESLNISKTCEIASSNRLLHESFHYYLLDGGGFNRILDWLQKFPEPPSEITQFWEKQLDSNMVGTEIVPAVH</sequence>
<keyword evidence="1" id="KW-0677">Repeat</keyword>
<evidence type="ECO:0000256" key="2">
    <source>
        <dbReference type="SAM" id="MobiDB-lite"/>
    </source>
</evidence>
<dbReference type="SUPFAM" id="SSF52540">
    <property type="entry name" value="P-loop containing nucleoside triphosphate hydrolases"/>
    <property type="match status" value="1"/>
</dbReference>
<accession>A0AAD6Y439</accession>
<gene>
    <name evidence="4" type="ORF">GGX14DRAFT_545322</name>
</gene>
<comment type="caution">
    <text evidence="4">The sequence shown here is derived from an EMBL/GenBank/DDBJ whole genome shotgun (WGS) entry which is preliminary data.</text>
</comment>
<feature type="domain" description="Nephrocystin 3-like N-terminal" evidence="3">
    <location>
        <begin position="236"/>
        <end position="401"/>
    </location>
</feature>
<feature type="region of interest" description="Disordered" evidence="2">
    <location>
        <begin position="63"/>
        <end position="94"/>
    </location>
</feature>
<proteinExistence type="predicted"/>
<evidence type="ECO:0000313" key="4">
    <source>
        <dbReference type="EMBL" id="KAJ7198310.1"/>
    </source>
</evidence>
<evidence type="ECO:0000259" key="3">
    <source>
        <dbReference type="Pfam" id="PF24883"/>
    </source>
</evidence>
<protein>
    <recommendedName>
        <fullName evidence="3">Nephrocystin 3-like N-terminal domain-containing protein</fullName>
    </recommendedName>
</protein>